<organism evidence="2 4">
    <name type="scientific">Neospora caninum (strain Liverpool)</name>
    <dbReference type="NCBI Taxonomy" id="572307"/>
    <lineage>
        <taxon>Eukaryota</taxon>
        <taxon>Sar</taxon>
        <taxon>Alveolata</taxon>
        <taxon>Apicomplexa</taxon>
        <taxon>Conoidasida</taxon>
        <taxon>Coccidia</taxon>
        <taxon>Eucoccidiorida</taxon>
        <taxon>Eimeriorina</taxon>
        <taxon>Sarcocystidae</taxon>
        <taxon>Neospora</taxon>
    </lineage>
</organism>
<feature type="region of interest" description="Disordered" evidence="1">
    <location>
        <begin position="24"/>
        <end position="43"/>
    </location>
</feature>
<protein>
    <submittedName>
        <fullName evidence="2">Uncharacterized protein</fullName>
    </submittedName>
</protein>
<reference evidence="4" key="3">
    <citation type="journal article" date="2012" name="PLoS Pathog.">
        <title>Comparative genomics of the apicomplexan parasites Toxoplasma gondii and Neospora caninum: Coccidia differing in host range and transmission strategy.</title>
        <authorList>
            <person name="Reid A.J."/>
            <person name="Vermont S.J."/>
            <person name="Cotton J.A."/>
            <person name="Harris D."/>
            <person name="Hill-Cawthorne G.A."/>
            <person name="Konen-Waisman S."/>
            <person name="Latham S.M."/>
            <person name="Mourier T."/>
            <person name="Norton R."/>
            <person name="Quail M.A."/>
            <person name="Sanders M."/>
            <person name="Shanmugam D."/>
            <person name="Sohal A."/>
            <person name="Wasmuth J.D."/>
            <person name="Brunk B."/>
            <person name="Grigg M.E."/>
            <person name="Howard J.C."/>
            <person name="Parkinson J."/>
            <person name="Roos D.S."/>
            <person name="Trees A.J."/>
            <person name="Berriman M."/>
            <person name="Pain A."/>
            <person name="Wastling J.M."/>
        </authorList>
    </citation>
    <scope>NUCLEOTIDE SEQUENCE [LARGE SCALE GENOMIC DNA]</scope>
    <source>
        <strain evidence="4">Liverpool</strain>
    </source>
</reference>
<gene>
    <name evidence="3" type="ORF">BN1204_015640</name>
    <name evidence="2" type="ORF">NCLIV_015640</name>
</gene>
<dbReference type="OrthoDB" id="330011at2759"/>
<evidence type="ECO:0000313" key="2">
    <source>
        <dbReference type="EMBL" id="CBZ51772.1"/>
    </source>
</evidence>
<reference evidence="2" key="1">
    <citation type="submission" date="2011-02" db="EMBL/GenBank/DDBJ databases">
        <authorList>
            <person name="Aslett M."/>
        </authorList>
    </citation>
    <scope>NUCLEOTIDE SEQUENCE</scope>
    <source>
        <strain evidence="2">Liverpool</strain>
    </source>
</reference>
<sequence>MTSSPRGNRDLRTRLFCDTSCSDTVEQRRGENDQPNVISRDDGKSLAARHDLVNTGDIGLAELNNCLAESSSCAFPSAKPGSKTFEQSLQGFCQTLNPLGTSGTATQTVESPTRILLSNV</sequence>
<keyword evidence="4" id="KW-1185">Reference proteome</keyword>
<dbReference type="InParanoid" id="F0VDH9"/>
<dbReference type="VEuPathDB" id="ToxoDB:NCLIV_015640"/>
<reference evidence="3" key="4">
    <citation type="journal article" date="2015" name="PLoS ONE">
        <title>Comprehensive Evaluation of Toxoplasma gondii VEG and Neospora caninum LIV Genomes with Tachyzoite Stage Transcriptome and Proteome Defines Novel Transcript Features.</title>
        <authorList>
            <person name="Ramaprasad A."/>
            <person name="Mourier T."/>
            <person name="Naeem R."/>
            <person name="Malas T.B."/>
            <person name="Moussa E."/>
            <person name="Panigrahi A."/>
            <person name="Vermont S.J."/>
            <person name="Otto T.D."/>
            <person name="Wastling J."/>
            <person name="Pain A."/>
        </authorList>
    </citation>
    <scope>NUCLEOTIDE SEQUENCE</scope>
    <source>
        <strain evidence="3">Liverpool</strain>
    </source>
</reference>
<reference evidence="2" key="2">
    <citation type="submission" date="2011-03" db="EMBL/GenBank/DDBJ databases">
        <title>Comparative genomics and transcriptomics of Neospora caninum and Toxoplasma gondii.</title>
        <authorList>
            <person name="Reid A.J."/>
            <person name="Sohal A."/>
            <person name="Harris D."/>
            <person name="Quail M."/>
            <person name="Sanders M."/>
            <person name="Berriman M."/>
            <person name="Wastling J.M."/>
            <person name="Pain A."/>
        </authorList>
    </citation>
    <scope>NUCLEOTIDE SEQUENCE</scope>
    <source>
        <strain evidence="2">Liverpool</strain>
    </source>
</reference>
<dbReference type="OMA" id="HRRTRPF"/>
<accession>F0VDH9</accession>
<evidence type="ECO:0000256" key="1">
    <source>
        <dbReference type="SAM" id="MobiDB-lite"/>
    </source>
</evidence>
<dbReference type="eggNOG" id="ENOG502R0J4">
    <property type="taxonomic scope" value="Eukaryota"/>
</dbReference>
<dbReference type="Proteomes" id="UP000007494">
    <property type="component" value="Chromosome VI"/>
</dbReference>
<dbReference type="EMBL" id="FR823387">
    <property type="protein sequence ID" value="CBZ51772.1"/>
    <property type="molecule type" value="Genomic_DNA"/>
</dbReference>
<evidence type="ECO:0000313" key="4">
    <source>
        <dbReference type="Proteomes" id="UP000007494"/>
    </source>
</evidence>
<evidence type="ECO:0000313" key="3">
    <source>
        <dbReference type="EMBL" id="CEL65729.1"/>
    </source>
</evidence>
<name>F0VDH9_NEOCL</name>
<dbReference type="AlphaFoldDB" id="F0VDH9"/>
<dbReference type="RefSeq" id="XP_003881805.1">
    <property type="nucleotide sequence ID" value="XM_003881756.1"/>
</dbReference>
<dbReference type="EMBL" id="LN714480">
    <property type="protein sequence ID" value="CEL65729.1"/>
    <property type="molecule type" value="Genomic_DNA"/>
</dbReference>
<proteinExistence type="predicted"/>
<dbReference type="GeneID" id="13444323"/>